<accession>A0A514A8L9</accession>
<protein>
    <submittedName>
        <fullName evidence="1">Uncharacterized protein</fullName>
    </submittedName>
</protein>
<evidence type="ECO:0000313" key="1">
    <source>
        <dbReference type="EMBL" id="QDH49623.1"/>
    </source>
</evidence>
<dbReference type="Proteomes" id="UP000319711">
    <property type="component" value="Segment"/>
</dbReference>
<dbReference type="GeneID" id="55620338"/>
<organism evidence="1 2">
    <name type="scientific">Pantoea phage Kyle</name>
    <dbReference type="NCBI Taxonomy" id="2589665"/>
    <lineage>
        <taxon>Viruses</taxon>
        <taxon>Duplodnaviria</taxon>
        <taxon>Heunggongvirae</taxon>
        <taxon>Uroviricota</taxon>
        <taxon>Caudoviricetes</taxon>
        <taxon>Lindbergviridae</taxon>
        <taxon>Kylevirus</taxon>
        <taxon>Kylevirus kyle</taxon>
    </lineage>
</organism>
<keyword evidence="2" id="KW-1185">Reference proteome</keyword>
<sequence>MPYSEDCIMINFNKQTVERALDALNIYYIRARNQQFMNFVFGRFKRNPNTLRLKTAGIVWHDRILNGRANNESEQQLRKGKSPGS</sequence>
<reference evidence="1 2" key="1">
    <citation type="submission" date="2019-06" db="EMBL/GenBank/DDBJ databases">
        <authorList>
            <person name="Fakulujo A."/>
            <person name="Fiaz D."/>
            <person name="Garg S."/>
            <person name="Gordon G."/>
            <person name="Haider Z."/>
            <person name="Hale A."/>
            <person name="Hodges K."/>
            <person name="Jacob L."/>
            <person name="Kandil F."/>
            <person name="Kincaid V."/>
            <person name="Melchor-Guerra M."/>
            <person name="Morrelli A."/>
            <person name="Morris R."/>
            <person name="Nawaz M."/>
            <person name="Nguyen N."/>
            <person name="Omair A."/>
            <person name="Pray J."/>
            <person name="Saleem H."/>
            <person name="Saravane K."/>
            <person name="Sharma A."/>
            <person name="Singh A."/>
            <person name="Walston M."/>
            <person name="Zaman H."/>
            <person name="Puthuveetil N."/>
            <person name="Do L."/>
            <person name="Islam N."/>
            <person name="Johnson A."/>
        </authorList>
    </citation>
    <scope>NUCLEOTIDE SEQUENCE [LARGE SCALE GENOMIC DNA]</scope>
</reference>
<evidence type="ECO:0000313" key="2">
    <source>
        <dbReference type="Proteomes" id="UP000319711"/>
    </source>
</evidence>
<gene>
    <name evidence="1" type="primary">91</name>
    <name evidence="1" type="ORF">KYLE_94</name>
</gene>
<dbReference type="RefSeq" id="YP_009849926.1">
    <property type="nucleotide sequence ID" value="NC_048796.1"/>
</dbReference>
<proteinExistence type="predicted"/>
<dbReference type="KEGG" id="vg:55620338"/>
<dbReference type="EMBL" id="MN038177">
    <property type="protein sequence ID" value="QDH49623.1"/>
    <property type="molecule type" value="Genomic_DNA"/>
</dbReference>
<name>A0A514A8L9_9CAUD</name>